<keyword evidence="2" id="KW-0812">Transmembrane</keyword>
<gene>
    <name evidence="3" type="ORF">SNOG_15840</name>
</gene>
<dbReference type="AlphaFoldDB" id="Q0TX26"/>
<dbReference type="RefSeq" id="XP_001805975.1">
    <property type="nucleotide sequence ID" value="XM_001805923.1"/>
</dbReference>
<dbReference type="HOGENOM" id="CLU_2004730_0_0_1"/>
<organism evidence="3 4">
    <name type="scientific">Phaeosphaeria nodorum (strain SN15 / ATCC MYA-4574 / FGSC 10173)</name>
    <name type="common">Glume blotch fungus</name>
    <name type="synonym">Parastagonospora nodorum</name>
    <dbReference type="NCBI Taxonomy" id="321614"/>
    <lineage>
        <taxon>Eukaryota</taxon>
        <taxon>Fungi</taxon>
        <taxon>Dikarya</taxon>
        <taxon>Ascomycota</taxon>
        <taxon>Pezizomycotina</taxon>
        <taxon>Dothideomycetes</taxon>
        <taxon>Pleosporomycetidae</taxon>
        <taxon>Pleosporales</taxon>
        <taxon>Pleosporineae</taxon>
        <taxon>Phaeosphaeriaceae</taxon>
        <taxon>Parastagonospora</taxon>
    </lineage>
</organism>
<proteinExistence type="predicted"/>
<dbReference type="GeneID" id="5982905"/>
<dbReference type="EMBL" id="CH445365">
    <property type="protein sequence ID" value="EAT76678.1"/>
    <property type="molecule type" value="Genomic_DNA"/>
</dbReference>
<sequence>MLSPGAIAGIVIGSIIGLILLSLPLCCICYRRRLRHSHAVGAALPRPTLAQSQAELEEWASQPYPAPQQPWGSQQQSGGSYDSSAEPVNFGSMQVKGIADVREGRERDDCLVYFLPAFANIALL</sequence>
<evidence type="ECO:0000256" key="2">
    <source>
        <dbReference type="SAM" id="Phobius"/>
    </source>
</evidence>
<evidence type="ECO:0000313" key="3">
    <source>
        <dbReference type="EMBL" id="EAT76678.1"/>
    </source>
</evidence>
<dbReference type="Proteomes" id="UP000001055">
    <property type="component" value="Unassembled WGS sequence"/>
</dbReference>
<feature type="transmembrane region" description="Helical" evidence="2">
    <location>
        <begin position="6"/>
        <end position="30"/>
    </location>
</feature>
<keyword evidence="2" id="KW-1133">Transmembrane helix</keyword>
<keyword evidence="2" id="KW-0472">Membrane</keyword>
<dbReference type="InParanoid" id="Q0TX26"/>
<evidence type="ECO:0000313" key="4">
    <source>
        <dbReference type="Proteomes" id="UP000001055"/>
    </source>
</evidence>
<feature type="compositionally biased region" description="Low complexity" evidence="1">
    <location>
        <begin position="69"/>
        <end position="84"/>
    </location>
</feature>
<reference evidence="4" key="1">
    <citation type="journal article" date="2007" name="Plant Cell">
        <title>Dothideomycete-plant interactions illuminated by genome sequencing and EST analysis of the wheat pathogen Stagonospora nodorum.</title>
        <authorList>
            <person name="Hane J.K."/>
            <person name="Lowe R.G."/>
            <person name="Solomon P.S."/>
            <person name="Tan K.C."/>
            <person name="Schoch C.L."/>
            <person name="Spatafora J.W."/>
            <person name="Crous P.W."/>
            <person name="Kodira C."/>
            <person name="Birren B.W."/>
            <person name="Galagan J.E."/>
            <person name="Torriani S.F."/>
            <person name="McDonald B.A."/>
            <person name="Oliver R.P."/>
        </authorList>
    </citation>
    <scope>NUCLEOTIDE SEQUENCE [LARGE SCALE GENOMIC DNA]</scope>
    <source>
        <strain evidence="4">SN15 / ATCC MYA-4574 / FGSC 10173</strain>
    </source>
</reference>
<protein>
    <submittedName>
        <fullName evidence="3">Uncharacterized protein</fullName>
    </submittedName>
</protein>
<feature type="region of interest" description="Disordered" evidence="1">
    <location>
        <begin position="63"/>
        <end position="85"/>
    </location>
</feature>
<name>Q0TX26_PHANO</name>
<dbReference type="KEGG" id="pno:SNOG_15840"/>
<dbReference type="VEuPathDB" id="FungiDB:JI435_158400"/>
<evidence type="ECO:0000256" key="1">
    <source>
        <dbReference type="SAM" id="MobiDB-lite"/>
    </source>
</evidence>
<accession>Q0TX26</accession>